<gene>
    <name evidence="2" type="ORF">SAMN05444363_0368</name>
</gene>
<sequence length="77" mass="9470">MMKSFFEGIQWLFEQILFAPHDLMRATELDNWWIANIVNWVLWGIISYYIYYWTTQLKIFKDNNEDEQDTTAHSFLK</sequence>
<feature type="transmembrane region" description="Helical" evidence="1">
    <location>
        <begin position="32"/>
        <end position="51"/>
    </location>
</feature>
<evidence type="ECO:0000313" key="3">
    <source>
        <dbReference type="Proteomes" id="UP000184488"/>
    </source>
</evidence>
<keyword evidence="1" id="KW-0812">Transmembrane</keyword>
<keyword evidence="1" id="KW-0472">Membrane</keyword>
<dbReference type="InterPro" id="IPR045922">
    <property type="entry name" value="DUF6341"/>
</dbReference>
<evidence type="ECO:0000256" key="1">
    <source>
        <dbReference type="SAM" id="Phobius"/>
    </source>
</evidence>
<dbReference type="AlphaFoldDB" id="A0A1M6ARU9"/>
<evidence type="ECO:0008006" key="4">
    <source>
        <dbReference type="Google" id="ProtNLM"/>
    </source>
</evidence>
<keyword evidence="1" id="KW-1133">Transmembrane helix</keyword>
<dbReference type="EMBL" id="FQZI01000001">
    <property type="protein sequence ID" value="SHI39196.1"/>
    <property type="molecule type" value="Genomic_DNA"/>
</dbReference>
<dbReference type="STRING" id="415425.SAMN05444363_0368"/>
<organism evidence="2 3">
    <name type="scientific">Flavobacterium terrae</name>
    <dbReference type="NCBI Taxonomy" id="415425"/>
    <lineage>
        <taxon>Bacteria</taxon>
        <taxon>Pseudomonadati</taxon>
        <taxon>Bacteroidota</taxon>
        <taxon>Flavobacteriia</taxon>
        <taxon>Flavobacteriales</taxon>
        <taxon>Flavobacteriaceae</taxon>
        <taxon>Flavobacterium</taxon>
    </lineage>
</organism>
<protein>
    <recommendedName>
        <fullName evidence="4">Uracil phosphoribosyltransferase</fullName>
    </recommendedName>
</protein>
<proteinExistence type="predicted"/>
<evidence type="ECO:0000313" key="2">
    <source>
        <dbReference type="EMBL" id="SHI39196.1"/>
    </source>
</evidence>
<keyword evidence="3" id="KW-1185">Reference proteome</keyword>
<dbReference type="Pfam" id="PF19868">
    <property type="entry name" value="DUF6341"/>
    <property type="match status" value="1"/>
</dbReference>
<name>A0A1M6ARU9_9FLAO</name>
<reference evidence="3" key="1">
    <citation type="submission" date="2016-11" db="EMBL/GenBank/DDBJ databases">
        <authorList>
            <person name="Varghese N."/>
            <person name="Submissions S."/>
        </authorList>
    </citation>
    <scope>NUCLEOTIDE SEQUENCE [LARGE SCALE GENOMIC DNA]</scope>
    <source>
        <strain evidence="3">DSM 18829</strain>
    </source>
</reference>
<dbReference type="Proteomes" id="UP000184488">
    <property type="component" value="Unassembled WGS sequence"/>
</dbReference>
<accession>A0A1M6ARU9</accession>